<sequence length="90" mass="10117">MKKIVCKTEESVTDFHSGTYNCSSPDASYENLSNTDYLGRLTCRTEGQQWTGDAKVLRVCQSGKHPGFKECRILAELYPECVTNKLNSAY</sequence>
<organism evidence="1 2">
    <name type="scientific">Elysia crispata</name>
    <name type="common">lettuce slug</name>
    <dbReference type="NCBI Taxonomy" id="231223"/>
    <lineage>
        <taxon>Eukaryota</taxon>
        <taxon>Metazoa</taxon>
        <taxon>Spiralia</taxon>
        <taxon>Lophotrochozoa</taxon>
        <taxon>Mollusca</taxon>
        <taxon>Gastropoda</taxon>
        <taxon>Heterobranchia</taxon>
        <taxon>Euthyneura</taxon>
        <taxon>Panpulmonata</taxon>
        <taxon>Sacoglossa</taxon>
        <taxon>Placobranchoidea</taxon>
        <taxon>Plakobranchidae</taxon>
        <taxon>Elysia</taxon>
    </lineage>
</organism>
<dbReference type="AlphaFoldDB" id="A0AAE1AXJ2"/>
<accession>A0AAE1AXJ2</accession>
<name>A0AAE1AXJ2_9GAST</name>
<proteinExistence type="predicted"/>
<dbReference type="Proteomes" id="UP001283361">
    <property type="component" value="Unassembled WGS sequence"/>
</dbReference>
<keyword evidence="2" id="KW-1185">Reference proteome</keyword>
<protein>
    <submittedName>
        <fullName evidence="1">Uncharacterized protein</fullName>
    </submittedName>
</protein>
<dbReference type="EMBL" id="JAWDGP010001078">
    <property type="protein sequence ID" value="KAK3795086.1"/>
    <property type="molecule type" value="Genomic_DNA"/>
</dbReference>
<gene>
    <name evidence="1" type="ORF">RRG08_028288</name>
</gene>
<reference evidence="1" key="1">
    <citation type="journal article" date="2023" name="G3 (Bethesda)">
        <title>A reference genome for the long-term kleptoplast-retaining sea slug Elysia crispata morphotype clarki.</title>
        <authorList>
            <person name="Eastman K.E."/>
            <person name="Pendleton A.L."/>
            <person name="Shaikh M.A."/>
            <person name="Suttiyut T."/>
            <person name="Ogas R."/>
            <person name="Tomko P."/>
            <person name="Gavelis G."/>
            <person name="Widhalm J.R."/>
            <person name="Wisecaver J.H."/>
        </authorList>
    </citation>
    <scope>NUCLEOTIDE SEQUENCE</scope>
    <source>
        <strain evidence="1">ECLA1</strain>
    </source>
</reference>
<comment type="caution">
    <text evidence="1">The sequence shown here is derived from an EMBL/GenBank/DDBJ whole genome shotgun (WGS) entry which is preliminary data.</text>
</comment>
<evidence type="ECO:0000313" key="2">
    <source>
        <dbReference type="Proteomes" id="UP001283361"/>
    </source>
</evidence>
<evidence type="ECO:0000313" key="1">
    <source>
        <dbReference type="EMBL" id="KAK3795086.1"/>
    </source>
</evidence>